<evidence type="ECO:0000313" key="1">
    <source>
        <dbReference type="EMBL" id="PNW70816.1"/>
    </source>
</evidence>
<gene>
    <name evidence="1" type="ORF">CHLRE_17g734757v5</name>
</gene>
<dbReference type="EMBL" id="CM008978">
    <property type="protein sequence ID" value="PNW70816.1"/>
    <property type="molecule type" value="Genomic_DNA"/>
</dbReference>
<dbReference type="Proteomes" id="UP000006906">
    <property type="component" value="Chromosome 17"/>
</dbReference>
<dbReference type="RefSeq" id="XP_042914975.1">
    <property type="nucleotide sequence ID" value="XM_043072516.1"/>
</dbReference>
<name>A0A2K3CRA8_CHLRE</name>
<organism evidence="1 2">
    <name type="scientific">Chlamydomonas reinhardtii</name>
    <name type="common">Chlamydomonas smithii</name>
    <dbReference type="NCBI Taxonomy" id="3055"/>
    <lineage>
        <taxon>Eukaryota</taxon>
        <taxon>Viridiplantae</taxon>
        <taxon>Chlorophyta</taxon>
        <taxon>core chlorophytes</taxon>
        <taxon>Chlorophyceae</taxon>
        <taxon>CS clade</taxon>
        <taxon>Chlamydomonadales</taxon>
        <taxon>Chlamydomonadaceae</taxon>
        <taxon>Chlamydomonas</taxon>
    </lineage>
</organism>
<sequence>MSRVRCEADLESARKKPRQDANDVLIVPFGPMSVEAGEAAQAQRSERAKADAQLGANMLLPPYQGRLVVGSTGVIARTMAHLRARYAFVPIPGQTKLRKVYACETPACNARMEWVAKDATAKAWLVSHSPHSHAAAAPTPTATPGQLTRQALRNKNFCIAKTWVETFKRTLVAAELSRREEGAASAEAAQELLVQGVASSIGEGQWCKLRPDLDALGVKLDANGIVTHLKYALAPPKPPSAHLVEVMQAGAIRDILMGMGWAALPEQQVRVFDIDLAAADALALEALQGWARIAGVALQGEGQKLVRRQQGLSTGGDKTSWYQQWFAECPFGLLDVTGQDVLVCAVRRTADGGLQRAPLVSVGQVSGEAGRALRNKVARTCQEVHNGDAWAHIDKHYDGNFWMAGLASPARVGHIICRYVNQIIYECEAEHYPFSIEEALEEMCTAVWEAAVQVAPYLTKYRDEFLSAWGRQAMYGDTATNLVSMTKNCAVSLHFDTTDGPYSIMLWRHNGAGSLDGGHFLMPGASIKVLPTDMTIVVLAAGMVTHGTAPVLESTGDARRYGYSHFLRVPAMERVARLIKASGGKKKMEELQVQGMKRVLAARTAADRKARRDEIQKQRDELLKSALDGEALPEGEHLAFAVRGLKWHRDIVKCLVWQDFKGKS</sequence>
<dbReference type="Gramene" id="PNW70816">
    <property type="protein sequence ID" value="PNW70816"/>
    <property type="gene ID" value="CHLRE_17g734757v5"/>
</dbReference>
<protein>
    <submittedName>
        <fullName evidence="1">Uncharacterized protein</fullName>
    </submittedName>
</protein>
<dbReference type="SMR" id="A0A2K3CRA8"/>
<proteinExistence type="predicted"/>
<dbReference type="InParanoid" id="A0A2K3CRA8"/>
<keyword evidence="2" id="KW-1185">Reference proteome</keyword>
<accession>A0A2K3CRA8</accession>
<dbReference type="OrthoDB" id="560434at2759"/>
<reference evidence="1 2" key="1">
    <citation type="journal article" date="2007" name="Science">
        <title>The Chlamydomonas genome reveals the evolution of key animal and plant functions.</title>
        <authorList>
            <person name="Merchant S.S."/>
            <person name="Prochnik S.E."/>
            <person name="Vallon O."/>
            <person name="Harris E.H."/>
            <person name="Karpowicz S.J."/>
            <person name="Witman G.B."/>
            <person name="Terry A."/>
            <person name="Salamov A."/>
            <person name="Fritz-Laylin L.K."/>
            <person name="Marechal-Drouard L."/>
            <person name="Marshall W.F."/>
            <person name="Qu L.H."/>
            <person name="Nelson D.R."/>
            <person name="Sanderfoot A.A."/>
            <person name="Spalding M.H."/>
            <person name="Kapitonov V.V."/>
            <person name="Ren Q."/>
            <person name="Ferris P."/>
            <person name="Lindquist E."/>
            <person name="Shapiro H."/>
            <person name="Lucas S.M."/>
            <person name="Grimwood J."/>
            <person name="Schmutz J."/>
            <person name="Cardol P."/>
            <person name="Cerutti H."/>
            <person name="Chanfreau G."/>
            <person name="Chen C.L."/>
            <person name="Cognat V."/>
            <person name="Croft M.T."/>
            <person name="Dent R."/>
            <person name="Dutcher S."/>
            <person name="Fernandez E."/>
            <person name="Fukuzawa H."/>
            <person name="Gonzalez-Ballester D."/>
            <person name="Gonzalez-Halphen D."/>
            <person name="Hallmann A."/>
            <person name="Hanikenne M."/>
            <person name="Hippler M."/>
            <person name="Inwood W."/>
            <person name="Jabbari K."/>
            <person name="Kalanon M."/>
            <person name="Kuras R."/>
            <person name="Lefebvre P.A."/>
            <person name="Lemaire S.D."/>
            <person name="Lobanov A.V."/>
            <person name="Lohr M."/>
            <person name="Manuell A."/>
            <person name="Meier I."/>
            <person name="Mets L."/>
            <person name="Mittag M."/>
            <person name="Mittelmeier T."/>
            <person name="Moroney J.V."/>
            <person name="Moseley J."/>
            <person name="Napoli C."/>
            <person name="Nedelcu A.M."/>
            <person name="Niyogi K."/>
            <person name="Novoselov S.V."/>
            <person name="Paulsen I.T."/>
            <person name="Pazour G."/>
            <person name="Purton S."/>
            <person name="Ral J.P."/>
            <person name="Riano-Pachon D.M."/>
            <person name="Riekhof W."/>
            <person name="Rymarquis L."/>
            <person name="Schroda M."/>
            <person name="Stern D."/>
            <person name="Umen J."/>
            <person name="Willows R."/>
            <person name="Wilson N."/>
            <person name="Zimmer S.L."/>
            <person name="Allmer J."/>
            <person name="Balk J."/>
            <person name="Bisova K."/>
            <person name="Chen C.J."/>
            <person name="Elias M."/>
            <person name="Gendler K."/>
            <person name="Hauser C."/>
            <person name="Lamb M.R."/>
            <person name="Ledford H."/>
            <person name="Long J.C."/>
            <person name="Minagawa J."/>
            <person name="Page M.D."/>
            <person name="Pan J."/>
            <person name="Pootakham W."/>
            <person name="Roje S."/>
            <person name="Rose A."/>
            <person name="Stahlberg E."/>
            <person name="Terauchi A.M."/>
            <person name="Yang P."/>
            <person name="Ball S."/>
            <person name="Bowler C."/>
            <person name="Dieckmann C.L."/>
            <person name="Gladyshev V.N."/>
            <person name="Green P."/>
            <person name="Jorgensen R."/>
            <person name="Mayfield S."/>
            <person name="Mueller-Roeber B."/>
            <person name="Rajamani S."/>
            <person name="Sayre R.T."/>
            <person name="Brokstein P."/>
            <person name="Dubchak I."/>
            <person name="Goodstein D."/>
            <person name="Hornick L."/>
            <person name="Huang Y.W."/>
            <person name="Jhaveri J."/>
            <person name="Luo Y."/>
            <person name="Martinez D."/>
            <person name="Ngau W.C."/>
            <person name="Otillar B."/>
            <person name="Poliakov A."/>
            <person name="Porter A."/>
            <person name="Szajkowski L."/>
            <person name="Werner G."/>
            <person name="Zhou K."/>
            <person name="Grigoriev I.V."/>
            <person name="Rokhsar D.S."/>
            <person name="Grossman A.R."/>
        </authorList>
    </citation>
    <scope>NUCLEOTIDE SEQUENCE [LARGE SCALE GENOMIC DNA]</scope>
    <source>
        <strain evidence="2">CC-503</strain>
    </source>
</reference>
<dbReference type="GeneID" id="5716759"/>
<dbReference type="KEGG" id="cre:CHLRE_17g734757v5"/>
<dbReference type="AlphaFoldDB" id="A0A2K3CRA8"/>
<evidence type="ECO:0000313" key="2">
    <source>
        <dbReference type="Proteomes" id="UP000006906"/>
    </source>
</evidence>